<dbReference type="GO" id="GO:0046872">
    <property type="term" value="F:metal ion binding"/>
    <property type="evidence" value="ECO:0007669"/>
    <property type="project" value="UniProtKB-KW"/>
</dbReference>
<keyword evidence="3 4" id="KW-0440">LIM domain</keyword>
<dbReference type="Proteomes" id="UP000694420">
    <property type="component" value="Unplaced"/>
</dbReference>
<evidence type="ECO:0000256" key="2">
    <source>
        <dbReference type="ARBA" id="ARBA00022833"/>
    </source>
</evidence>
<keyword evidence="7" id="KW-1185">Reference proteome</keyword>
<protein>
    <recommendedName>
        <fullName evidence="5">LIM zinc-binding domain-containing protein</fullName>
    </recommendedName>
</protein>
<dbReference type="PANTHER" id="PTHR24206">
    <property type="entry name" value="OS06G0237300 PROTEIN"/>
    <property type="match status" value="1"/>
</dbReference>
<keyword evidence="2 4" id="KW-0862">Zinc</keyword>
<dbReference type="PROSITE" id="PS50023">
    <property type="entry name" value="LIM_DOMAIN_2"/>
    <property type="match status" value="1"/>
</dbReference>
<feature type="domain" description="LIM zinc-binding" evidence="5">
    <location>
        <begin position="41"/>
        <end position="101"/>
    </location>
</feature>
<sequence>SAQPSNGFYSIASHPLGGIPRSLTQVIKLHFLLFLQQMLKEVCTSCLQPVYSRERVASDKVCLHHSCFCCQVCRKKLSLQNYAALHGVFYCQLHYKQMIEMKILLDTGCLAMQWRKIEAPKVPWSLKEKILDGEGDRALEQVAK</sequence>
<dbReference type="AlphaFoldDB" id="A0A8C6Z7Y0"/>
<name>A0A8C6Z7Y0_NOTPE</name>
<dbReference type="SUPFAM" id="SSF57716">
    <property type="entry name" value="Glucocorticoid receptor-like (DNA-binding domain)"/>
    <property type="match status" value="1"/>
</dbReference>
<reference evidence="6" key="2">
    <citation type="submission" date="2025-09" db="UniProtKB">
        <authorList>
            <consortium name="Ensembl"/>
        </authorList>
    </citation>
    <scope>IDENTIFICATION</scope>
</reference>
<dbReference type="Gene3D" id="2.10.110.10">
    <property type="entry name" value="Cysteine Rich Protein"/>
    <property type="match status" value="1"/>
</dbReference>
<reference evidence="6" key="1">
    <citation type="submission" date="2025-08" db="UniProtKB">
        <authorList>
            <consortium name="Ensembl"/>
        </authorList>
    </citation>
    <scope>IDENTIFICATION</scope>
</reference>
<evidence type="ECO:0000256" key="1">
    <source>
        <dbReference type="ARBA" id="ARBA00022723"/>
    </source>
</evidence>
<dbReference type="Ensembl" id="ENSNPET00000011115.1">
    <property type="protein sequence ID" value="ENSNPEP00000010837.1"/>
    <property type="gene ID" value="ENSNPEG00000008105.1"/>
</dbReference>
<proteinExistence type="predicted"/>
<evidence type="ECO:0000256" key="4">
    <source>
        <dbReference type="PROSITE-ProRule" id="PRU00125"/>
    </source>
</evidence>
<evidence type="ECO:0000259" key="5">
    <source>
        <dbReference type="PROSITE" id="PS50023"/>
    </source>
</evidence>
<evidence type="ECO:0000313" key="7">
    <source>
        <dbReference type="Proteomes" id="UP000694420"/>
    </source>
</evidence>
<organism evidence="6 7">
    <name type="scientific">Nothoprocta perdicaria</name>
    <name type="common">Chilean tinamou</name>
    <name type="synonym">Crypturus perdicarius</name>
    <dbReference type="NCBI Taxonomy" id="30464"/>
    <lineage>
        <taxon>Eukaryota</taxon>
        <taxon>Metazoa</taxon>
        <taxon>Chordata</taxon>
        <taxon>Craniata</taxon>
        <taxon>Vertebrata</taxon>
        <taxon>Euteleostomi</taxon>
        <taxon>Archelosauria</taxon>
        <taxon>Archosauria</taxon>
        <taxon>Dinosauria</taxon>
        <taxon>Saurischia</taxon>
        <taxon>Theropoda</taxon>
        <taxon>Coelurosauria</taxon>
        <taxon>Aves</taxon>
        <taxon>Palaeognathae</taxon>
        <taxon>Tinamiformes</taxon>
        <taxon>Tinamidae</taxon>
        <taxon>Nothoprocta</taxon>
    </lineage>
</organism>
<keyword evidence="1 4" id="KW-0479">Metal-binding</keyword>
<accession>A0A8C6Z7Y0</accession>
<dbReference type="Pfam" id="PF00412">
    <property type="entry name" value="LIM"/>
    <property type="match status" value="1"/>
</dbReference>
<dbReference type="InterPro" id="IPR001781">
    <property type="entry name" value="Znf_LIM"/>
</dbReference>
<evidence type="ECO:0000313" key="6">
    <source>
        <dbReference type="Ensembl" id="ENSNPEP00000010837.1"/>
    </source>
</evidence>
<evidence type="ECO:0000256" key="3">
    <source>
        <dbReference type="ARBA" id="ARBA00023038"/>
    </source>
</evidence>
<dbReference type="SMART" id="SM00132">
    <property type="entry name" value="LIM"/>
    <property type="match status" value="1"/>
</dbReference>